<dbReference type="InterPro" id="IPR043915">
    <property type="entry name" value="P9_TM"/>
</dbReference>
<reference evidence="3" key="1">
    <citation type="journal article" date="2020" name="Nature">
        <title>Giant virus diversity and host interactions through global metagenomics.</title>
        <authorList>
            <person name="Schulz F."/>
            <person name="Roux S."/>
            <person name="Paez-Espino D."/>
            <person name="Jungbluth S."/>
            <person name="Walsh D.A."/>
            <person name="Denef V.J."/>
            <person name="McMahon K.D."/>
            <person name="Konstantinidis K.T."/>
            <person name="Eloe-Fadrosh E.A."/>
            <person name="Kyrpides N.C."/>
            <person name="Woyke T."/>
        </authorList>
    </citation>
    <scope>NUCLEOTIDE SEQUENCE</scope>
    <source>
        <strain evidence="3">GVMAG-M-3300001348-25</strain>
    </source>
</reference>
<dbReference type="Pfam" id="PF19066">
    <property type="entry name" value="P9_TM"/>
    <property type="match status" value="1"/>
</dbReference>
<name>A0A6C0EGA8_9ZZZZ</name>
<dbReference type="EMBL" id="MN738853">
    <property type="protein sequence ID" value="QHT28216.1"/>
    <property type="molecule type" value="Genomic_DNA"/>
</dbReference>
<proteinExistence type="predicted"/>
<protein>
    <recommendedName>
        <fullName evidence="2">Minor capsid protein P9 transmembrane helices domain-containing protein</fullName>
    </recommendedName>
</protein>
<feature type="domain" description="Minor capsid protein P9 transmembrane helices" evidence="2">
    <location>
        <begin position="8"/>
        <end position="76"/>
    </location>
</feature>
<dbReference type="AlphaFoldDB" id="A0A6C0EGA8"/>
<feature type="transmembrane region" description="Helical" evidence="1">
    <location>
        <begin position="43"/>
        <end position="75"/>
    </location>
</feature>
<accession>A0A6C0EGA8</accession>
<evidence type="ECO:0000259" key="2">
    <source>
        <dbReference type="Pfam" id="PF19066"/>
    </source>
</evidence>
<evidence type="ECO:0000256" key="1">
    <source>
        <dbReference type="SAM" id="Phobius"/>
    </source>
</evidence>
<keyword evidence="1" id="KW-0812">Transmembrane</keyword>
<evidence type="ECO:0000313" key="3">
    <source>
        <dbReference type="EMBL" id="QHT28216.1"/>
    </source>
</evidence>
<organism evidence="3">
    <name type="scientific">viral metagenome</name>
    <dbReference type="NCBI Taxonomy" id="1070528"/>
    <lineage>
        <taxon>unclassified sequences</taxon>
        <taxon>metagenomes</taxon>
        <taxon>organismal metagenomes</taxon>
    </lineage>
</organism>
<keyword evidence="1" id="KW-0472">Membrane</keyword>
<sequence>MENSNDKFWVDDPFVLLNKDKIMNLWPNDKLSKPEKWNSITRIVIVMSILGFVLRGSINFVIIAIITLALIVLMYKMNKKNEIKEGFIQAAEGNNKLLSIMKPTYYKPTAKNPMSNVLLTEIQDKPNRPEGQAAYTKDNIDKINENAKQMVKEINSDHPDIDKRLFQDLGDNFQFDQSMRTFYTTPSTTNPNAQEEFAKFCYGDMPSRKIDNSTNS</sequence>
<keyword evidence="1" id="KW-1133">Transmembrane helix</keyword>